<dbReference type="Gene3D" id="3.20.20.10">
    <property type="entry name" value="Alanine racemase"/>
    <property type="match status" value="1"/>
</dbReference>
<evidence type="ECO:0000256" key="1">
    <source>
        <dbReference type="ARBA" id="ARBA00001933"/>
    </source>
</evidence>
<dbReference type="Gene3D" id="2.40.37.10">
    <property type="entry name" value="Lyase, Ornithine Decarboxylase, Chain A, domain 1"/>
    <property type="match status" value="1"/>
</dbReference>
<keyword evidence="7 13" id="KW-0456">Lyase</keyword>
<dbReference type="GO" id="GO:0009089">
    <property type="term" value="P:lysine biosynthetic process via diaminopimelate"/>
    <property type="evidence" value="ECO:0007669"/>
    <property type="project" value="TreeGrafter"/>
</dbReference>
<dbReference type="PANTHER" id="PTHR43727:SF1">
    <property type="entry name" value="CARBOXYNORSPERMIDINE_CARBOXYSPERMIDINE DECARBOXYLASE"/>
    <property type="match status" value="1"/>
</dbReference>
<comment type="catalytic activity">
    <reaction evidence="10">
        <text>carboxynorspermidine + H(+) = norspermidine + CO2</text>
        <dbReference type="Rhea" id="RHEA:34099"/>
        <dbReference type="ChEBI" id="CHEBI:15378"/>
        <dbReference type="ChEBI" id="CHEBI:16526"/>
        <dbReference type="ChEBI" id="CHEBI:57920"/>
        <dbReference type="ChEBI" id="CHEBI:65070"/>
        <dbReference type="EC" id="4.1.1.96"/>
    </reaction>
</comment>
<evidence type="ECO:0000256" key="10">
    <source>
        <dbReference type="ARBA" id="ARBA00047389"/>
    </source>
</evidence>
<evidence type="ECO:0000256" key="5">
    <source>
        <dbReference type="ARBA" id="ARBA00022898"/>
    </source>
</evidence>
<dbReference type="PANTHER" id="PTHR43727">
    <property type="entry name" value="DIAMINOPIMELATE DECARBOXYLASE"/>
    <property type="match status" value="1"/>
</dbReference>
<dbReference type="Pfam" id="PF00278">
    <property type="entry name" value="Orn_DAP_Arg_deC"/>
    <property type="match status" value="1"/>
</dbReference>
<evidence type="ECO:0000256" key="7">
    <source>
        <dbReference type="ARBA" id="ARBA00023239"/>
    </source>
</evidence>
<sequence>METMTNQRPISPLYIVDEDRLRANLRTLAAVRERTGCRILLALKAFALWRLFPQMRAYLDGVCVSSPWEARLGREEFGGYVHAYGPACDDAGFRELEKYCDAISFNSRSQWERFARPARRAGSAVSYGLRVNPEHSTQPPGHALYDPCRPDSHLGLRRSQCEGMDFGEIDGLHMHTLCEQGAEALEVTLDALHGKFADILPAMRWLNLGGGHHITRGDYDVDLLCRLIDRARDLYGVEVILEPGEAVVLHAGVLLCTVLDVISAGNREVAVLDISCTCHMPDVLEMPYRPRVALMERGGSFPGADDPRGGREGRHAVRLAGHSCLAGDVIGDYAFPRPLRVGDRLAFEDMAHYTMVKTTFFNGVRHPSIAVRRDGRIVMLREFTYEDYKSRLG</sequence>
<gene>
    <name evidence="13" type="primary">nspC</name>
    <name evidence="13" type="ORF">L21SP4_01466</name>
</gene>
<dbReference type="AlphaFoldDB" id="A0A0G3EH15"/>
<dbReference type="InterPro" id="IPR029066">
    <property type="entry name" value="PLP-binding_barrel"/>
</dbReference>
<accession>A0A0G3EH15</accession>
<dbReference type="CDD" id="cd06829">
    <property type="entry name" value="PLPDE_III_CANSDC"/>
    <property type="match status" value="1"/>
</dbReference>
<feature type="domain" description="Orn/DAP/Arg decarboxylase 2 C-terminal" evidence="12">
    <location>
        <begin position="136"/>
        <end position="350"/>
    </location>
</feature>
<proteinExistence type="inferred from homology"/>
<protein>
    <recommendedName>
        <fullName evidence="3">Carboxynorspermidine/carboxyspermidine decarboxylase</fullName>
        <ecNumber evidence="2">4.1.1.96</ecNumber>
    </recommendedName>
</protein>
<reference evidence="14" key="1">
    <citation type="submission" date="2015-02" db="EMBL/GenBank/DDBJ databases">
        <title>Description and complete genome sequence of the first cultured representative of the subdivision 5 of the Verrucomicrobia phylum.</title>
        <authorList>
            <person name="Spring S."/>
            <person name="Bunk B."/>
            <person name="Sproer C."/>
            <person name="Klenk H.-P."/>
        </authorList>
    </citation>
    <scope>NUCLEOTIDE SEQUENCE [LARGE SCALE GENOMIC DNA]</scope>
    <source>
        <strain evidence="14">L21-Fru-AB</strain>
    </source>
</reference>
<reference evidence="13 14" key="2">
    <citation type="journal article" date="2016" name="ISME J.">
        <title>Characterization of the first cultured representative of Verrucomicrobia subdivision 5 indicates the proposal of a novel phylum.</title>
        <authorList>
            <person name="Spring S."/>
            <person name="Bunk B."/>
            <person name="Sproer C."/>
            <person name="Schumann P."/>
            <person name="Rohde M."/>
            <person name="Tindall B.J."/>
            <person name="Klenk H.P."/>
        </authorList>
    </citation>
    <scope>NUCLEOTIDE SEQUENCE [LARGE SCALE GENOMIC DNA]</scope>
    <source>
        <strain evidence="13 14">L21-Fru-AB</strain>
    </source>
</reference>
<dbReference type="SUPFAM" id="SSF50621">
    <property type="entry name" value="Alanine racemase C-terminal domain-like"/>
    <property type="match status" value="1"/>
</dbReference>
<evidence type="ECO:0000313" key="14">
    <source>
        <dbReference type="Proteomes" id="UP000035268"/>
    </source>
</evidence>
<dbReference type="KEGG" id="vbl:L21SP4_01466"/>
<dbReference type="OrthoDB" id="9804410at2"/>
<dbReference type="EMBL" id="CP010904">
    <property type="protein sequence ID" value="AKJ64712.1"/>
    <property type="molecule type" value="Genomic_DNA"/>
</dbReference>
<feature type="binding site" evidence="11">
    <location>
        <position position="282"/>
    </location>
    <ligand>
        <name>substrate</name>
    </ligand>
</feature>
<evidence type="ECO:0000256" key="6">
    <source>
        <dbReference type="ARBA" id="ARBA00023066"/>
    </source>
</evidence>
<dbReference type="GO" id="GO:0008836">
    <property type="term" value="F:diaminopimelate decarboxylase activity"/>
    <property type="evidence" value="ECO:0007669"/>
    <property type="project" value="TreeGrafter"/>
</dbReference>
<dbReference type="InterPro" id="IPR009006">
    <property type="entry name" value="Ala_racemase/Decarboxylase_C"/>
</dbReference>
<dbReference type="InterPro" id="IPR005730">
    <property type="entry name" value="Nsp_de-COase"/>
</dbReference>
<dbReference type="PATRIC" id="fig|1609981.3.peg.1523"/>
<dbReference type="InterPro" id="IPR022643">
    <property type="entry name" value="De-COase2_C"/>
</dbReference>
<organism evidence="13 14">
    <name type="scientific">Kiritimatiella glycovorans</name>
    <dbReference type="NCBI Taxonomy" id="1307763"/>
    <lineage>
        <taxon>Bacteria</taxon>
        <taxon>Pseudomonadati</taxon>
        <taxon>Kiritimatiellota</taxon>
        <taxon>Kiritimatiellia</taxon>
        <taxon>Kiritimatiellales</taxon>
        <taxon>Kiritimatiellaceae</taxon>
        <taxon>Kiritimatiella</taxon>
    </lineage>
</organism>
<comment type="cofactor">
    <cofactor evidence="1">
        <name>pyridoxal 5'-phosphate</name>
        <dbReference type="ChEBI" id="CHEBI:597326"/>
    </cofactor>
</comment>
<dbReference type="SUPFAM" id="SSF51419">
    <property type="entry name" value="PLP-binding barrel"/>
    <property type="match status" value="1"/>
</dbReference>
<evidence type="ECO:0000256" key="2">
    <source>
        <dbReference type="ARBA" id="ARBA00012259"/>
    </source>
</evidence>
<keyword evidence="5" id="KW-0663">Pyridoxal phosphate</keyword>
<evidence type="ECO:0000256" key="4">
    <source>
        <dbReference type="ARBA" id="ARBA00022793"/>
    </source>
</evidence>
<feature type="binding site" evidence="11">
    <location>
        <position position="245"/>
    </location>
    <ligand>
        <name>substrate</name>
    </ligand>
</feature>
<comment type="catalytic activity">
    <reaction evidence="9">
        <text>carboxyspermidine + H(+) = spermidine + CO2</text>
        <dbReference type="Rhea" id="RHEA:34095"/>
        <dbReference type="ChEBI" id="CHEBI:15378"/>
        <dbReference type="ChEBI" id="CHEBI:16526"/>
        <dbReference type="ChEBI" id="CHEBI:57834"/>
        <dbReference type="ChEBI" id="CHEBI:65072"/>
        <dbReference type="EC" id="4.1.1.96"/>
    </reaction>
</comment>
<evidence type="ECO:0000259" key="12">
    <source>
        <dbReference type="Pfam" id="PF00278"/>
    </source>
</evidence>
<keyword evidence="6" id="KW-0745">Spermidine biosynthesis</keyword>
<evidence type="ECO:0000256" key="8">
    <source>
        <dbReference type="ARBA" id="ARBA00025802"/>
    </source>
</evidence>
<dbReference type="GO" id="GO:0008295">
    <property type="term" value="P:spermidine biosynthetic process"/>
    <property type="evidence" value="ECO:0007669"/>
    <property type="project" value="UniProtKB-KW"/>
</dbReference>
<keyword evidence="14" id="KW-1185">Reference proteome</keyword>
<evidence type="ECO:0000313" key="13">
    <source>
        <dbReference type="EMBL" id="AKJ64712.1"/>
    </source>
</evidence>
<dbReference type="PIRSF" id="PIRSF038941">
    <property type="entry name" value="NspC"/>
    <property type="match status" value="1"/>
</dbReference>
<evidence type="ECO:0000256" key="11">
    <source>
        <dbReference type="PIRSR" id="PIRSR038941-1"/>
    </source>
</evidence>
<evidence type="ECO:0000256" key="9">
    <source>
        <dbReference type="ARBA" id="ARBA00047351"/>
    </source>
</evidence>
<keyword evidence="4" id="KW-0210">Decarboxylase</keyword>
<dbReference type="STRING" id="1307763.L21SP4_01466"/>
<dbReference type="GO" id="GO:0045312">
    <property type="term" value="P:nor-spermidine biosynthetic process"/>
    <property type="evidence" value="ECO:0007669"/>
    <property type="project" value="InterPro"/>
</dbReference>
<name>A0A0G3EH15_9BACT</name>
<comment type="similarity">
    <text evidence="8">Belongs to the Orn/Lys/Arg decarboxylase class-II family. NspC subfamily.</text>
</comment>
<dbReference type="NCBIfam" id="TIGR01047">
    <property type="entry name" value="nspC"/>
    <property type="match status" value="1"/>
</dbReference>
<evidence type="ECO:0000256" key="3">
    <source>
        <dbReference type="ARBA" id="ARBA00013633"/>
    </source>
</evidence>
<dbReference type="EC" id="4.1.1.96" evidence="2"/>
<dbReference type="Proteomes" id="UP000035268">
    <property type="component" value="Chromosome"/>
</dbReference>